<dbReference type="GO" id="GO:0052621">
    <property type="term" value="F:diguanylate cyclase activity"/>
    <property type="evidence" value="ECO:0007669"/>
    <property type="project" value="UniProtKB-EC"/>
</dbReference>
<protein>
    <recommendedName>
        <fullName evidence="2">diguanylate cyclase</fullName>
        <ecNumber evidence="2">2.7.7.65</ecNumber>
    </recommendedName>
</protein>
<evidence type="ECO:0000259" key="5">
    <source>
        <dbReference type="PROSITE" id="PS50887"/>
    </source>
</evidence>
<dbReference type="EMBL" id="JALJXV010000009">
    <property type="protein sequence ID" value="MCP1676537.1"/>
    <property type="molecule type" value="Genomic_DNA"/>
</dbReference>
<feature type="domain" description="GGDEF" evidence="5">
    <location>
        <begin position="364"/>
        <end position="501"/>
    </location>
</feature>
<dbReference type="InterPro" id="IPR029787">
    <property type="entry name" value="Nucleotide_cyclase"/>
</dbReference>
<evidence type="ECO:0000256" key="2">
    <source>
        <dbReference type="ARBA" id="ARBA00012528"/>
    </source>
</evidence>
<evidence type="ECO:0000256" key="4">
    <source>
        <dbReference type="SAM" id="Coils"/>
    </source>
</evidence>
<dbReference type="SMART" id="SM00267">
    <property type="entry name" value="GGDEF"/>
    <property type="match status" value="1"/>
</dbReference>
<accession>A0AAE3KHN7</accession>
<feature type="coiled-coil region" evidence="4">
    <location>
        <begin position="306"/>
        <end position="333"/>
    </location>
</feature>
<dbReference type="SUPFAM" id="SSF55073">
    <property type="entry name" value="Nucleotide cyclase"/>
    <property type="match status" value="1"/>
</dbReference>
<comment type="cofactor">
    <cofactor evidence="1">
        <name>Mg(2+)</name>
        <dbReference type="ChEBI" id="CHEBI:18420"/>
    </cofactor>
</comment>
<dbReference type="EC" id="2.7.7.65" evidence="2"/>
<gene>
    <name evidence="7" type="ORF">J2T57_003698</name>
</gene>
<dbReference type="GO" id="GO:1902201">
    <property type="term" value="P:negative regulation of bacterial-type flagellum-dependent cell motility"/>
    <property type="evidence" value="ECO:0007669"/>
    <property type="project" value="TreeGrafter"/>
</dbReference>
<evidence type="ECO:0000313" key="7">
    <source>
        <dbReference type="EMBL" id="MCP1676537.1"/>
    </source>
</evidence>
<dbReference type="InterPro" id="IPR000160">
    <property type="entry name" value="GGDEF_dom"/>
</dbReference>
<sequence length="501" mass="55621">MQLELKDMLGYCSTLPSMPGIALQVLELGKDPDVNPRRLADLIGNDPALASRILRVSNSPLYGQHRKSDNLQQAVMALGLNATMSLALSFSLVDTLRSSGAHAEALNRTWRRALIAGATTRVLAEALRMPRQEELFLAAMLQDIGILALNAALPDQYPDLLASSTTHDDLLALERETLATDHGQAGAWLMNHWSLPELLVCAATGSHDPDAESVPDAHRDFLRVVAVASRIADLFVGGSRRQADAAEVVQAADRWLGMERDLLEQVLADVADSLPEVERVFETQLAKPQQVAAVMEQARELLTMRNLQLIQQAAEHQRRVKEMERNSRRWQEEASRDALTGLYNRRFFDERLEREFAFASEQGLPLVLGFMDLDHFKAVNDEYGHETGDKVLMSVAETLREHTRDGDLVVRYGGEEFVILLPDTSLHTGLRIFERLRRAIEGVEYASPDGRSLHITVSIGIAAHMDAMASEQSQVDLVRQADKALYTAKKLGRNRVESAVA</sequence>
<comment type="catalytic activity">
    <reaction evidence="3">
        <text>2 GTP = 3',3'-c-di-GMP + 2 diphosphate</text>
        <dbReference type="Rhea" id="RHEA:24898"/>
        <dbReference type="ChEBI" id="CHEBI:33019"/>
        <dbReference type="ChEBI" id="CHEBI:37565"/>
        <dbReference type="ChEBI" id="CHEBI:58805"/>
        <dbReference type="EC" id="2.7.7.65"/>
    </reaction>
</comment>
<dbReference type="SUPFAM" id="SSF109604">
    <property type="entry name" value="HD-domain/PDEase-like"/>
    <property type="match status" value="1"/>
</dbReference>
<dbReference type="Proteomes" id="UP001205843">
    <property type="component" value="Unassembled WGS sequence"/>
</dbReference>
<evidence type="ECO:0000259" key="6">
    <source>
        <dbReference type="PROSITE" id="PS51833"/>
    </source>
</evidence>
<dbReference type="PROSITE" id="PS51833">
    <property type="entry name" value="HDOD"/>
    <property type="match status" value="1"/>
</dbReference>
<dbReference type="GO" id="GO:0005886">
    <property type="term" value="C:plasma membrane"/>
    <property type="evidence" value="ECO:0007669"/>
    <property type="project" value="TreeGrafter"/>
</dbReference>
<feature type="domain" description="HDOD" evidence="6">
    <location>
        <begin position="15"/>
        <end position="209"/>
    </location>
</feature>
<dbReference type="InterPro" id="IPR043128">
    <property type="entry name" value="Rev_trsase/Diguanyl_cyclase"/>
</dbReference>
<dbReference type="FunFam" id="3.30.70.270:FF:000001">
    <property type="entry name" value="Diguanylate cyclase domain protein"/>
    <property type="match status" value="1"/>
</dbReference>
<dbReference type="GO" id="GO:0043709">
    <property type="term" value="P:cell adhesion involved in single-species biofilm formation"/>
    <property type="evidence" value="ECO:0007669"/>
    <property type="project" value="TreeGrafter"/>
</dbReference>
<dbReference type="PANTHER" id="PTHR45138:SF9">
    <property type="entry name" value="DIGUANYLATE CYCLASE DGCM-RELATED"/>
    <property type="match status" value="1"/>
</dbReference>
<dbReference type="PROSITE" id="PS50887">
    <property type="entry name" value="GGDEF"/>
    <property type="match status" value="1"/>
</dbReference>
<dbReference type="NCBIfam" id="TIGR00254">
    <property type="entry name" value="GGDEF"/>
    <property type="match status" value="1"/>
</dbReference>
<dbReference type="PANTHER" id="PTHR45138">
    <property type="entry name" value="REGULATORY COMPONENTS OF SENSORY TRANSDUCTION SYSTEM"/>
    <property type="match status" value="1"/>
</dbReference>
<evidence type="ECO:0000256" key="3">
    <source>
        <dbReference type="ARBA" id="ARBA00034247"/>
    </source>
</evidence>
<dbReference type="InterPro" id="IPR050469">
    <property type="entry name" value="Diguanylate_Cyclase"/>
</dbReference>
<dbReference type="Gene3D" id="1.10.3210.10">
    <property type="entry name" value="Hypothetical protein af1432"/>
    <property type="match status" value="1"/>
</dbReference>
<keyword evidence="4" id="KW-0175">Coiled coil</keyword>
<dbReference type="Pfam" id="PF08668">
    <property type="entry name" value="HDOD"/>
    <property type="match status" value="1"/>
</dbReference>
<evidence type="ECO:0000256" key="1">
    <source>
        <dbReference type="ARBA" id="ARBA00001946"/>
    </source>
</evidence>
<dbReference type="Pfam" id="PF00990">
    <property type="entry name" value="GGDEF"/>
    <property type="match status" value="1"/>
</dbReference>
<dbReference type="Gene3D" id="3.30.70.270">
    <property type="match status" value="1"/>
</dbReference>
<dbReference type="AlphaFoldDB" id="A0AAE3KHN7"/>
<proteinExistence type="predicted"/>
<dbReference type="RefSeq" id="WP_253482968.1">
    <property type="nucleotide sequence ID" value="NZ_JALJXV010000009.1"/>
</dbReference>
<dbReference type="InterPro" id="IPR013976">
    <property type="entry name" value="HDOD"/>
</dbReference>
<name>A0AAE3KHN7_9GAMM</name>
<comment type="caution">
    <text evidence="7">The sequence shown here is derived from an EMBL/GenBank/DDBJ whole genome shotgun (WGS) entry which is preliminary data.</text>
</comment>
<dbReference type="CDD" id="cd01949">
    <property type="entry name" value="GGDEF"/>
    <property type="match status" value="1"/>
</dbReference>
<organism evidence="7 8">
    <name type="scientific">Natronocella acetinitrilica</name>
    <dbReference type="NCBI Taxonomy" id="414046"/>
    <lineage>
        <taxon>Bacteria</taxon>
        <taxon>Pseudomonadati</taxon>
        <taxon>Pseudomonadota</taxon>
        <taxon>Gammaproteobacteria</taxon>
        <taxon>Chromatiales</taxon>
        <taxon>Ectothiorhodospiraceae</taxon>
        <taxon>Natronocella</taxon>
    </lineage>
</organism>
<reference evidence="7" key="1">
    <citation type="submission" date="2022-03" db="EMBL/GenBank/DDBJ databases">
        <title>Genomic Encyclopedia of Type Strains, Phase III (KMG-III): the genomes of soil and plant-associated and newly described type strains.</title>
        <authorList>
            <person name="Whitman W."/>
        </authorList>
    </citation>
    <scope>NUCLEOTIDE SEQUENCE</scope>
    <source>
        <strain evidence="7">ANL 6-2</strain>
    </source>
</reference>
<evidence type="ECO:0000313" key="8">
    <source>
        <dbReference type="Proteomes" id="UP001205843"/>
    </source>
</evidence>
<keyword evidence="8" id="KW-1185">Reference proteome</keyword>